<dbReference type="WBParaSite" id="SRDH1_14330.1">
    <property type="protein sequence ID" value="SRDH1_14330.1"/>
    <property type="gene ID" value="SRDH1_14330"/>
</dbReference>
<evidence type="ECO:0000256" key="1">
    <source>
        <dbReference type="SAM" id="Coils"/>
    </source>
</evidence>
<sequence>MSLPSIQNSKTNTSNHIHSGLNSEFTKSKSRTEFAKDQNQLTCKRSLLCRPRKVLPGKKLSRQAPPLYPRKIFRIKGPKGHQNLNGEMDVVNKSNEIYSKAKNELLEDDNLKNVFQGLTPDKNNYSFKSDDHNTNKNEDNNEGRNEKYAEEESGSYSTDEELENTNIKGSRKNELESTKYSRKLENYELPNIRKTIVRLQEKEILQRTQAIEAEFYERLIKLRKENETEVAKIMNRKNAELIAVQQAADLKHRELRQAIDKLENQLSDTVNNADQIKRSSEEKMNQLQSMMNKQFENLLKQSNEQREFLIQEHEKTLKELQSKTESTFKELEINKSLVVELESKMELQYNQIKNLKEQLTNIITERNEIEESLKVKTEKEKETLKKLKQVQYDLNELTDRYKTLESKYNVCLEDHNQELKQIRSDHAKRICAMELERTNNEKQYETNLEKIKDEFNTKLEESRLSYERQLVSEVKEAETLGYEKCLLIKSDEITVLQKSIKETKESKSYDEIKYQQIISQLKMEITKLNKNIENIKNKYELKENYLFTKITNLQEEQYNKFNQIHKYYTNELNPFINIINENLLKQIKQWKYKQKQIQNEILLIKQNELNNLKNLFKEKENIIRNELLLKIENIQNEKNQIIETLTNELNLSKLDVVKLEAELKEARCIALKEVELRREQLSEISLARELERKELISKHESNLNEEQCKNQETILRLQKEHNEELKTISSQANEKLIEIEKEYKTRLKEANKRLNESQEKIINLDMILQKAVQEKRNTQETLSESFQNEIEQMKNKQKEEVLILKEAISKERNRARLAEISLRQQEKAWNDMKTRWHEERMAQLGNSLPIEARTHMEATIEALRLQVNLLKKRITVMEEDRETSIIYPQKLQFSDQDVSLLRENSVRNESPVKDQPEVNQDNSEECKINDNSVALGDNTRRRIATECTNSQTNLNTYPYKAICSEDWL</sequence>
<proteinExistence type="predicted"/>
<feature type="coiled-coil region" evidence="1">
    <location>
        <begin position="722"/>
        <end position="814"/>
    </location>
</feature>
<evidence type="ECO:0000256" key="2">
    <source>
        <dbReference type="SAM" id="MobiDB-lite"/>
    </source>
</evidence>
<keyword evidence="1" id="KW-0175">Coiled coil</keyword>
<organism evidence="3 4">
    <name type="scientific">Schistosoma rodhaini</name>
    <dbReference type="NCBI Taxonomy" id="6188"/>
    <lineage>
        <taxon>Eukaryota</taxon>
        <taxon>Metazoa</taxon>
        <taxon>Spiralia</taxon>
        <taxon>Lophotrochozoa</taxon>
        <taxon>Platyhelminthes</taxon>
        <taxon>Trematoda</taxon>
        <taxon>Digenea</taxon>
        <taxon>Strigeidida</taxon>
        <taxon>Schistosomatoidea</taxon>
        <taxon>Schistosomatidae</taxon>
        <taxon>Schistosoma</taxon>
    </lineage>
</organism>
<feature type="region of interest" description="Disordered" evidence="2">
    <location>
        <begin position="1"/>
        <end position="23"/>
    </location>
</feature>
<feature type="coiled-coil region" evidence="1">
    <location>
        <begin position="853"/>
        <end position="880"/>
    </location>
</feature>
<protein>
    <submittedName>
        <fullName evidence="4">Uncharacterized protein</fullName>
    </submittedName>
</protein>
<feature type="coiled-coil region" evidence="1">
    <location>
        <begin position="245"/>
        <end position="414"/>
    </location>
</feature>
<accession>A0AA85ELY2</accession>
<name>A0AA85ELY2_9TREM</name>
<evidence type="ECO:0000313" key="3">
    <source>
        <dbReference type="Proteomes" id="UP000050792"/>
    </source>
</evidence>
<feature type="region of interest" description="Disordered" evidence="2">
    <location>
        <begin position="119"/>
        <end position="173"/>
    </location>
</feature>
<evidence type="ECO:0000313" key="4">
    <source>
        <dbReference type="WBParaSite" id="SRDH1_14330.1"/>
    </source>
</evidence>
<feature type="coiled-coil region" evidence="1">
    <location>
        <begin position="518"/>
        <end position="545"/>
    </location>
</feature>
<reference evidence="4" key="2">
    <citation type="submission" date="2023-11" db="UniProtKB">
        <authorList>
            <consortium name="WormBaseParasite"/>
        </authorList>
    </citation>
    <scope>IDENTIFICATION</scope>
</reference>
<keyword evidence="3" id="KW-1185">Reference proteome</keyword>
<feature type="compositionally biased region" description="Acidic residues" evidence="2">
    <location>
        <begin position="151"/>
        <end position="163"/>
    </location>
</feature>
<feature type="coiled-coil region" evidence="1">
    <location>
        <begin position="580"/>
        <end position="662"/>
    </location>
</feature>
<dbReference type="AlphaFoldDB" id="A0AA85ELY2"/>
<feature type="compositionally biased region" description="Basic and acidic residues" evidence="2">
    <location>
        <begin position="128"/>
        <end position="150"/>
    </location>
</feature>
<dbReference type="Proteomes" id="UP000050792">
    <property type="component" value="Unassembled WGS sequence"/>
</dbReference>
<reference evidence="3" key="1">
    <citation type="submission" date="2022-06" db="EMBL/GenBank/DDBJ databases">
        <authorList>
            <person name="Berger JAMES D."/>
            <person name="Berger JAMES D."/>
        </authorList>
    </citation>
    <scope>NUCLEOTIDE SEQUENCE [LARGE SCALE GENOMIC DNA]</scope>
</reference>